<gene>
    <name evidence="2" type="primary">DCG1</name>
    <name evidence="2" type="ORF">CFIMG_003746RA</name>
</gene>
<dbReference type="PANTHER" id="PTHR28047:SF5">
    <property type="entry name" value="PROTEIN DCG1"/>
    <property type="match status" value="1"/>
</dbReference>
<dbReference type="AlphaFoldDB" id="A0A2C5X2X7"/>
<dbReference type="STRING" id="1035309.A0A2C5X2X7"/>
<keyword evidence="3" id="KW-1185">Reference proteome</keyword>
<dbReference type="InterPro" id="IPR015942">
    <property type="entry name" value="Asp/Glu/hydantoin_racemase"/>
</dbReference>
<comment type="similarity">
    <text evidence="1">Belongs to the HyuE racemase family.</text>
</comment>
<dbReference type="InterPro" id="IPR053714">
    <property type="entry name" value="Iso_Racemase_Enz_sf"/>
</dbReference>
<comment type="caution">
    <text evidence="2">The sequence shown here is derived from an EMBL/GenBank/DDBJ whole genome shotgun (WGS) entry which is preliminary data.</text>
</comment>
<dbReference type="Proteomes" id="UP000222788">
    <property type="component" value="Unassembled WGS sequence"/>
</dbReference>
<dbReference type="OrthoDB" id="412018at2759"/>
<protein>
    <submittedName>
        <fullName evidence="2">Protein DCG1</fullName>
    </submittedName>
</protein>
<dbReference type="Pfam" id="PF01177">
    <property type="entry name" value="Asp_Glu_race"/>
    <property type="match status" value="1"/>
</dbReference>
<dbReference type="EMBL" id="APWK03000069">
    <property type="protein sequence ID" value="PHH52393.1"/>
    <property type="molecule type" value="Genomic_DNA"/>
</dbReference>
<evidence type="ECO:0000313" key="2">
    <source>
        <dbReference type="EMBL" id="PHH52393.1"/>
    </source>
</evidence>
<evidence type="ECO:0000313" key="3">
    <source>
        <dbReference type="Proteomes" id="UP000222788"/>
    </source>
</evidence>
<dbReference type="PANTHER" id="PTHR28047">
    <property type="entry name" value="PROTEIN DCG1"/>
    <property type="match status" value="1"/>
</dbReference>
<name>A0A2C5X2X7_9PEZI</name>
<proteinExistence type="inferred from homology"/>
<dbReference type="InterPro" id="IPR052186">
    <property type="entry name" value="Hydantoin_racemase-like"/>
</dbReference>
<dbReference type="GO" id="GO:0047661">
    <property type="term" value="F:amino-acid racemase activity"/>
    <property type="evidence" value="ECO:0007669"/>
    <property type="project" value="InterPro"/>
</dbReference>
<dbReference type="Gene3D" id="3.40.50.12500">
    <property type="match status" value="1"/>
</dbReference>
<sequence>MKLLVLNPNSSQHMSKGAKKVLDAHAASLTNTTAEVSIYTAPKTSPASIDDDEGIEASCEAVQADISCRASYLQSFDAILIACFSVNPLVGEISELANKDRTQKAPVTGIFEASVLDAHRRAIAAHSTSASDEKREIPRWGIVTTGKFWEKHLAEGVANYLQVEPDQNPYFAGVFSTGLNAGDFHNIDPDTVEQRLCQAVERLLDVGNVQSIVMGCAGMAGLEDIIRSAIARKYGDKSKDVVIIDGLKSGLTELAAIVEAQK</sequence>
<reference evidence="2 3" key="2">
    <citation type="journal article" date="2013" name="IMA Fungus">
        <title>IMA Genome-F 1: Ceratocystis fimbriata: Draft nuclear genome sequence for the plant pathogen, Ceratocystis fimbriata.</title>
        <authorList>
            <person name="Wilken P.M."/>
            <person name="Steenkamp E.T."/>
            <person name="Wingfield M.J."/>
            <person name="de Beer Z.W."/>
            <person name="Wingfield B.D."/>
        </authorList>
    </citation>
    <scope>NUCLEOTIDE SEQUENCE [LARGE SCALE GENOMIC DNA]</scope>
    <source>
        <strain evidence="2 3">CBS 114723</strain>
    </source>
</reference>
<reference evidence="2 3" key="1">
    <citation type="journal article" date="2013" name="Fungal Biol.">
        <title>Analysis of microsatellite markers in the genome of the plant pathogen Ceratocystis fimbriata.</title>
        <authorList>
            <person name="Simpson M.C."/>
            <person name="Wilken P.M."/>
            <person name="Coetzee M.P."/>
            <person name="Wingfield M.J."/>
            <person name="Wingfield B.D."/>
        </authorList>
    </citation>
    <scope>NUCLEOTIDE SEQUENCE [LARGE SCALE GENOMIC DNA]</scope>
    <source>
        <strain evidence="2 3">CBS 114723</strain>
    </source>
</reference>
<accession>A0A2C5X2X7</accession>
<evidence type="ECO:0000256" key="1">
    <source>
        <dbReference type="ARBA" id="ARBA00038414"/>
    </source>
</evidence>
<organism evidence="2 3">
    <name type="scientific">Ceratocystis fimbriata CBS 114723</name>
    <dbReference type="NCBI Taxonomy" id="1035309"/>
    <lineage>
        <taxon>Eukaryota</taxon>
        <taxon>Fungi</taxon>
        <taxon>Dikarya</taxon>
        <taxon>Ascomycota</taxon>
        <taxon>Pezizomycotina</taxon>
        <taxon>Sordariomycetes</taxon>
        <taxon>Hypocreomycetidae</taxon>
        <taxon>Microascales</taxon>
        <taxon>Ceratocystidaceae</taxon>
        <taxon>Ceratocystis</taxon>
    </lineage>
</organism>